<gene>
    <name evidence="4" type="ORF">L1O03_06585</name>
</gene>
<dbReference type="GO" id="GO:0016747">
    <property type="term" value="F:acyltransferase activity, transferring groups other than amino-acyl groups"/>
    <property type="evidence" value="ECO:0007669"/>
    <property type="project" value="InterPro"/>
</dbReference>
<evidence type="ECO:0000313" key="4">
    <source>
        <dbReference type="EMBL" id="MCF4006845.1"/>
    </source>
</evidence>
<sequence length="177" mass="20000">MTESTFRIRPIRREDYPHVQAIYEHGLDTGHATFERKALTWEQFSSAKIMETVYVAVEADDDSTVLGWVSAAPISSRSVFHGVVEDSVYIHPDARGRGIAGALLDTLIEVCQELDKWAIHAWIFPENTGSAKLHQSRGFEKIGTFSHIAKMTYGELAGEWRDTDIYEKLLPKPDIHV</sequence>
<dbReference type="PANTHER" id="PTHR43072:SF23">
    <property type="entry name" value="UPF0039 PROTEIN C11D3.02C"/>
    <property type="match status" value="1"/>
</dbReference>
<keyword evidence="1" id="KW-0808">Transferase</keyword>
<protein>
    <submittedName>
        <fullName evidence="4">N-acetyltransferase family protein</fullName>
    </submittedName>
</protein>
<dbReference type="PROSITE" id="PS51186">
    <property type="entry name" value="GNAT"/>
    <property type="match status" value="1"/>
</dbReference>
<keyword evidence="5" id="KW-1185">Reference proteome</keyword>
<dbReference type="Proteomes" id="UP001139336">
    <property type="component" value="Unassembled WGS sequence"/>
</dbReference>
<reference evidence="4" key="1">
    <citation type="submission" date="2022-01" db="EMBL/GenBank/DDBJ databases">
        <title>Corynebacterium sp. nov isolated from isolated from the feces of the greater white-fronted geese (Anser albifrons) at Poyang Lake, PR China.</title>
        <authorList>
            <person name="Liu Q."/>
        </authorList>
    </citation>
    <scope>NUCLEOTIDE SEQUENCE</scope>
    <source>
        <strain evidence="4">JCM 32435</strain>
    </source>
</reference>
<dbReference type="PANTHER" id="PTHR43072">
    <property type="entry name" value="N-ACETYLTRANSFERASE"/>
    <property type="match status" value="1"/>
</dbReference>
<evidence type="ECO:0000256" key="2">
    <source>
        <dbReference type="ARBA" id="ARBA00023315"/>
    </source>
</evidence>
<dbReference type="InterPro" id="IPR000182">
    <property type="entry name" value="GNAT_dom"/>
</dbReference>
<dbReference type="SUPFAM" id="SSF55729">
    <property type="entry name" value="Acyl-CoA N-acyltransferases (Nat)"/>
    <property type="match status" value="1"/>
</dbReference>
<comment type="caution">
    <text evidence="4">The sequence shown here is derived from an EMBL/GenBank/DDBJ whole genome shotgun (WGS) entry which is preliminary data.</text>
</comment>
<dbReference type="InterPro" id="IPR016181">
    <property type="entry name" value="Acyl_CoA_acyltransferase"/>
</dbReference>
<dbReference type="Gene3D" id="3.40.630.30">
    <property type="match status" value="1"/>
</dbReference>
<evidence type="ECO:0000313" key="5">
    <source>
        <dbReference type="Proteomes" id="UP001139336"/>
    </source>
</evidence>
<dbReference type="CDD" id="cd04301">
    <property type="entry name" value="NAT_SF"/>
    <property type="match status" value="1"/>
</dbReference>
<dbReference type="EMBL" id="JAKGSI010000003">
    <property type="protein sequence ID" value="MCF4006845.1"/>
    <property type="molecule type" value="Genomic_DNA"/>
</dbReference>
<dbReference type="RefSeq" id="WP_236118652.1">
    <property type="nucleotide sequence ID" value="NZ_JAKGSI010000003.1"/>
</dbReference>
<organism evidence="4 5">
    <name type="scientific">Corynebacterium uropygiale</name>
    <dbReference type="NCBI Taxonomy" id="1775911"/>
    <lineage>
        <taxon>Bacteria</taxon>
        <taxon>Bacillati</taxon>
        <taxon>Actinomycetota</taxon>
        <taxon>Actinomycetes</taxon>
        <taxon>Mycobacteriales</taxon>
        <taxon>Corynebacteriaceae</taxon>
        <taxon>Corynebacterium</taxon>
    </lineage>
</organism>
<evidence type="ECO:0000256" key="1">
    <source>
        <dbReference type="ARBA" id="ARBA00022679"/>
    </source>
</evidence>
<feature type="domain" description="N-acetyltransferase" evidence="3">
    <location>
        <begin position="6"/>
        <end position="171"/>
    </location>
</feature>
<proteinExistence type="predicted"/>
<evidence type="ECO:0000259" key="3">
    <source>
        <dbReference type="PROSITE" id="PS51186"/>
    </source>
</evidence>
<keyword evidence="2" id="KW-0012">Acyltransferase</keyword>
<dbReference type="AlphaFoldDB" id="A0A9X1TY34"/>
<name>A0A9X1TY34_9CORY</name>
<dbReference type="Pfam" id="PF00583">
    <property type="entry name" value="Acetyltransf_1"/>
    <property type="match status" value="1"/>
</dbReference>
<accession>A0A9X1TY34</accession>